<dbReference type="UniPathway" id="UPA00135">
    <property type="reaction ID" value="UER00198"/>
</dbReference>
<dbReference type="Proteomes" id="UP000682733">
    <property type="component" value="Unassembled WGS sequence"/>
</dbReference>
<evidence type="ECO:0000256" key="3">
    <source>
        <dbReference type="ARBA" id="ARBA00009184"/>
    </source>
</evidence>
<dbReference type="GO" id="GO:0006564">
    <property type="term" value="P:L-serine biosynthetic process"/>
    <property type="evidence" value="ECO:0007669"/>
    <property type="project" value="UniProtKB-KW"/>
</dbReference>
<evidence type="ECO:0000313" key="17">
    <source>
        <dbReference type="Proteomes" id="UP000663829"/>
    </source>
</evidence>
<comment type="similarity">
    <text evidence="3">Belongs to the HAD-like hydrolase superfamily. SerB family.</text>
</comment>
<dbReference type="InterPro" id="IPR023214">
    <property type="entry name" value="HAD_sf"/>
</dbReference>
<keyword evidence="17" id="KW-1185">Reference proteome</keyword>
<evidence type="ECO:0000256" key="2">
    <source>
        <dbReference type="ARBA" id="ARBA00005135"/>
    </source>
</evidence>
<dbReference type="GO" id="GO:0000287">
    <property type="term" value="F:magnesium ion binding"/>
    <property type="evidence" value="ECO:0007669"/>
    <property type="project" value="TreeGrafter"/>
</dbReference>
<name>A0A813ZIR8_9BILA</name>
<dbReference type="EMBL" id="CAJNOQ010001508">
    <property type="protein sequence ID" value="CAF0899830.1"/>
    <property type="molecule type" value="Genomic_DNA"/>
</dbReference>
<dbReference type="NCBIfam" id="TIGR00338">
    <property type="entry name" value="serB"/>
    <property type="match status" value="1"/>
</dbReference>
<dbReference type="EC" id="3.1.3.3" evidence="4"/>
<evidence type="ECO:0000256" key="4">
    <source>
        <dbReference type="ARBA" id="ARBA00012640"/>
    </source>
</evidence>
<evidence type="ECO:0000313" key="13">
    <source>
        <dbReference type="EMBL" id="CAF0899830.1"/>
    </source>
</evidence>
<dbReference type="InterPro" id="IPR004469">
    <property type="entry name" value="PSP"/>
</dbReference>
<feature type="active site" description="Proton donor" evidence="12">
    <location>
        <position position="51"/>
    </location>
</feature>
<dbReference type="Proteomes" id="UP000681722">
    <property type="component" value="Unassembled WGS sequence"/>
</dbReference>
<dbReference type="CDD" id="cd04309">
    <property type="entry name" value="HAD_PSP_eu"/>
    <property type="match status" value="1"/>
</dbReference>
<evidence type="ECO:0000313" key="14">
    <source>
        <dbReference type="EMBL" id="CAF1044972.1"/>
    </source>
</evidence>
<keyword evidence="10" id="KW-0718">Serine biosynthesis</keyword>
<dbReference type="AlphaFoldDB" id="A0A813ZIR8"/>
<evidence type="ECO:0000256" key="6">
    <source>
        <dbReference type="ARBA" id="ARBA00022605"/>
    </source>
</evidence>
<dbReference type="OrthoDB" id="27226at2759"/>
<evidence type="ECO:0000256" key="10">
    <source>
        <dbReference type="ARBA" id="ARBA00023299"/>
    </source>
</evidence>
<evidence type="ECO:0000313" key="15">
    <source>
        <dbReference type="EMBL" id="CAF3682512.1"/>
    </source>
</evidence>
<evidence type="ECO:0000256" key="11">
    <source>
        <dbReference type="ARBA" id="ARBA00031693"/>
    </source>
</evidence>
<proteinExistence type="inferred from homology"/>
<evidence type="ECO:0000256" key="1">
    <source>
        <dbReference type="ARBA" id="ARBA00001946"/>
    </source>
</evidence>
<dbReference type="Proteomes" id="UP000677228">
    <property type="component" value="Unassembled WGS sequence"/>
</dbReference>
<comment type="pathway">
    <text evidence="2">Amino-acid biosynthesis; L-serine biosynthesis; L-serine from 3-phospho-D-glycerate: step 3/3.</text>
</comment>
<dbReference type="GO" id="GO:0005737">
    <property type="term" value="C:cytoplasm"/>
    <property type="evidence" value="ECO:0007669"/>
    <property type="project" value="TreeGrafter"/>
</dbReference>
<evidence type="ECO:0000256" key="12">
    <source>
        <dbReference type="PIRSR" id="PIRSR604469-1"/>
    </source>
</evidence>
<dbReference type="EMBL" id="CAJNOK010007799">
    <property type="protein sequence ID" value="CAF1044972.1"/>
    <property type="molecule type" value="Genomic_DNA"/>
</dbReference>
<keyword evidence="8" id="KW-0378">Hydrolase</keyword>
<keyword evidence="9" id="KW-0460">Magnesium</keyword>
<gene>
    <name evidence="13" type="ORF">GPM918_LOCUS8575</name>
    <name evidence="14" type="ORF">OVA965_LOCUS16677</name>
    <name evidence="15" type="ORF">SRO942_LOCUS8575</name>
    <name evidence="16" type="ORF">TMI583_LOCUS16687</name>
</gene>
<dbReference type="InterPro" id="IPR036412">
    <property type="entry name" value="HAD-like_sf"/>
</dbReference>
<protein>
    <recommendedName>
        <fullName evidence="5">Phosphoserine phosphatase</fullName>
        <ecNumber evidence="4">3.1.3.3</ecNumber>
    </recommendedName>
    <alternativeName>
        <fullName evidence="11">O-phosphoserine phosphohydrolase</fullName>
    </alternativeName>
</protein>
<dbReference type="InterPro" id="IPR050582">
    <property type="entry name" value="HAD-like_SerB"/>
</dbReference>
<evidence type="ECO:0000256" key="5">
    <source>
        <dbReference type="ARBA" id="ARBA00015196"/>
    </source>
</evidence>
<keyword evidence="7" id="KW-0479">Metal-binding</keyword>
<evidence type="ECO:0000256" key="7">
    <source>
        <dbReference type="ARBA" id="ARBA00022723"/>
    </source>
</evidence>
<keyword evidence="6" id="KW-0028">Amino-acid biosynthesis</keyword>
<evidence type="ECO:0000256" key="9">
    <source>
        <dbReference type="ARBA" id="ARBA00022842"/>
    </source>
</evidence>
<comment type="cofactor">
    <cofactor evidence="1">
        <name>Mg(2+)</name>
        <dbReference type="ChEBI" id="CHEBI:18420"/>
    </cofactor>
</comment>
<reference evidence="13" key="1">
    <citation type="submission" date="2021-02" db="EMBL/GenBank/DDBJ databases">
        <authorList>
            <person name="Nowell W R."/>
        </authorList>
    </citation>
    <scope>NUCLEOTIDE SEQUENCE</scope>
</reference>
<dbReference type="GO" id="GO:0036424">
    <property type="term" value="F:L-phosphoserine phosphatase activity"/>
    <property type="evidence" value="ECO:0007669"/>
    <property type="project" value="InterPro"/>
</dbReference>
<dbReference type="EMBL" id="CAJOBC010001508">
    <property type="protein sequence ID" value="CAF3682512.1"/>
    <property type="molecule type" value="Genomic_DNA"/>
</dbReference>
<feature type="active site" description="Nucleophile" evidence="12">
    <location>
        <position position="49"/>
    </location>
</feature>
<dbReference type="SUPFAM" id="SSF56784">
    <property type="entry name" value="HAD-like"/>
    <property type="match status" value="1"/>
</dbReference>
<dbReference type="PANTHER" id="PTHR43344:SF2">
    <property type="entry name" value="PHOSPHOSERINE PHOSPHATASE"/>
    <property type="match status" value="1"/>
</dbReference>
<dbReference type="NCBIfam" id="TIGR01488">
    <property type="entry name" value="HAD-SF-IB"/>
    <property type="match status" value="1"/>
</dbReference>
<comment type="caution">
    <text evidence="13">The sequence shown here is derived from an EMBL/GenBank/DDBJ whole genome shotgun (WGS) entry which is preliminary data.</text>
</comment>
<dbReference type="EMBL" id="CAJOBA010007811">
    <property type="protein sequence ID" value="CAF3813048.1"/>
    <property type="molecule type" value="Genomic_DNA"/>
</dbReference>
<organism evidence="13 17">
    <name type="scientific">Didymodactylos carnosus</name>
    <dbReference type="NCBI Taxonomy" id="1234261"/>
    <lineage>
        <taxon>Eukaryota</taxon>
        <taxon>Metazoa</taxon>
        <taxon>Spiralia</taxon>
        <taxon>Gnathifera</taxon>
        <taxon>Rotifera</taxon>
        <taxon>Eurotatoria</taxon>
        <taxon>Bdelloidea</taxon>
        <taxon>Philodinida</taxon>
        <taxon>Philodinidae</taxon>
        <taxon>Didymodactylos</taxon>
    </lineage>
</organism>
<dbReference type="Pfam" id="PF00702">
    <property type="entry name" value="Hydrolase"/>
    <property type="match status" value="1"/>
</dbReference>
<accession>A0A813ZIR8</accession>
<dbReference type="Gene3D" id="3.40.50.1000">
    <property type="entry name" value="HAD superfamily/HAD-like"/>
    <property type="match status" value="1"/>
</dbReference>
<evidence type="ECO:0000313" key="16">
    <source>
        <dbReference type="EMBL" id="CAF3813048.1"/>
    </source>
</evidence>
<sequence length="269" mass="30481">MTKGLVKTASNSDQRQQQAATLSFQQIINVSDQERTRQLWRQADCVCFDVDSTVCNEEAIDELAKFQNVGHIVEQITLTAMSGNMSFRHALKTRLNVIQPTIQCLNEFLLKHPPQLTDGIVELIQLLHERHIPVYLITGGFHAVVDSVAKRLHIPLQNVYANHLLFDENDGKYIGFDENKFTSDTGGKGLVIEHLKRTKGYERLIMIGDGTTDMEACPPADGFIGFGGNVIREKVRDNSPWFVTSFYQLIDELKNNSNQRIVNRKYSTE</sequence>
<evidence type="ECO:0000256" key="8">
    <source>
        <dbReference type="ARBA" id="ARBA00022801"/>
    </source>
</evidence>
<dbReference type="PANTHER" id="PTHR43344">
    <property type="entry name" value="PHOSPHOSERINE PHOSPHATASE"/>
    <property type="match status" value="1"/>
</dbReference>
<dbReference type="Gene3D" id="1.10.150.210">
    <property type="entry name" value="Phosphoserine phosphatase, domain 2"/>
    <property type="match status" value="1"/>
</dbReference>
<dbReference type="Proteomes" id="UP000663829">
    <property type="component" value="Unassembled WGS sequence"/>
</dbReference>